<protein>
    <submittedName>
        <fullName evidence="2">Uncharacterized protein</fullName>
    </submittedName>
</protein>
<dbReference type="EMBL" id="CACVBM020000144">
    <property type="protein sequence ID" value="CAA7015043.1"/>
    <property type="molecule type" value="Genomic_DNA"/>
</dbReference>
<dbReference type="AlphaFoldDB" id="A0A6D2HLJ7"/>
<gene>
    <name evidence="2" type="ORF">MERR_LOCUS2278</name>
</gene>
<organism evidence="2 3">
    <name type="scientific">Microthlaspi erraticum</name>
    <dbReference type="NCBI Taxonomy" id="1685480"/>
    <lineage>
        <taxon>Eukaryota</taxon>
        <taxon>Viridiplantae</taxon>
        <taxon>Streptophyta</taxon>
        <taxon>Embryophyta</taxon>
        <taxon>Tracheophyta</taxon>
        <taxon>Spermatophyta</taxon>
        <taxon>Magnoliopsida</taxon>
        <taxon>eudicotyledons</taxon>
        <taxon>Gunneridae</taxon>
        <taxon>Pentapetalae</taxon>
        <taxon>rosids</taxon>
        <taxon>malvids</taxon>
        <taxon>Brassicales</taxon>
        <taxon>Brassicaceae</taxon>
        <taxon>Coluteocarpeae</taxon>
        <taxon>Microthlaspi</taxon>
    </lineage>
</organism>
<dbReference type="Proteomes" id="UP000467841">
    <property type="component" value="Unassembled WGS sequence"/>
</dbReference>
<name>A0A6D2HLJ7_9BRAS</name>
<evidence type="ECO:0000256" key="1">
    <source>
        <dbReference type="SAM" id="MobiDB-lite"/>
    </source>
</evidence>
<dbReference type="OrthoDB" id="10437311at2759"/>
<sequence length="260" mass="29181">MMFVHDADLQGDSMVFLRELINDFIRVEQGWWTKDPNGVWRFFVAEDRLSKGMKIKEGESLLATKEKLLKELHIDSLTEDIELTYQMLSWMDVDGSVKTVPIHIRTNDDLDMFLAMRVDLCDLKLLVVLMAKEMTLDVEDFRVVKPTHGFASAETVLGSEYDREKGILENEGAGELLMLTQRAPDVGESSKSRDASIMALGHVDTLLELHVKINSSNSIHGYSASVFPDSSPSDDDATTDGTTRLTKDLFPMFESEVAAT</sequence>
<comment type="caution">
    <text evidence="2">The sequence shown here is derived from an EMBL/GenBank/DDBJ whole genome shotgun (WGS) entry which is preliminary data.</text>
</comment>
<evidence type="ECO:0000313" key="2">
    <source>
        <dbReference type="EMBL" id="CAA7015043.1"/>
    </source>
</evidence>
<feature type="region of interest" description="Disordered" evidence="1">
    <location>
        <begin position="224"/>
        <end position="243"/>
    </location>
</feature>
<accession>A0A6D2HLJ7</accession>
<reference evidence="2" key="1">
    <citation type="submission" date="2020-01" db="EMBL/GenBank/DDBJ databases">
        <authorList>
            <person name="Mishra B."/>
        </authorList>
    </citation>
    <scope>NUCLEOTIDE SEQUENCE [LARGE SCALE GENOMIC DNA]</scope>
</reference>
<keyword evidence="3" id="KW-1185">Reference proteome</keyword>
<evidence type="ECO:0000313" key="3">
    <source>
        <dbReference type="Proteomes" id="UP000467841"/>
    </source>
</evidence>
<proteinExistence type="predicted"/>